<organism evidence="1 2">
    <name type="scientific">Agathobaculum faecis</name>
    <dbReference type="NCBI Taxonomy" id="2763013"/>
    <lineage>
        <taxon>Bacteria</taxon>
        <taxon>Bacillati</taxon>
        <taxon>Bacillota</taxon>
        <taxon>Clostridia</taxon>
        <taxon>Eubacteriales</taxon>
        <taxon>Butyricicoccaceae</taxon>
        <taxon>Agathobaculum</taxon>
    </lineage>
</organism>
<evidence type="ECO:0000313" key="2">
    <source>
        <dbReference type="Proteomes" id="UP000606499"/>
    </source>
</evidence>
<evidence type="ECO:0000313" key="1">
    <source>
        <dbReference type="EMBL" id="MBC5726435.1"/>
    </source>
</evidence>
<dbReference type="RefSeq" id="WP_054328491.1">
    <property type="nucleotide sequence ID" value="NZ_JACOPL010000015.1"/>
</dbReference>
<evidence type="ECO:0008006" key="3">
    <source>
        <dbReference type="Google" id="ProtNLM"/>
    </source>
</evidence>
<proteinExistence type="predicted"/>
<dbReference type="GO" id="GO:0003824">
    <property type="term" value="F:catalytic activity"/>
    <property type="evidence" value="ECO:0007669"/>
    <property type="project" value="InterPro"/>
</dbReference>
<sequence length="621" mass="73268">MNRQILLVEPNYSNKYPPMGLMKLSTYYKNLGDHVSFFKGNLRDLVLSDTYEMLKTQLYANDNSVFWEQYKPQICKYLRKGSIEILDDVPGHDTNPIIKDLFRYYRQFFYRKDYFKPQFRKYDRVGVTTLFTFYWDITINTINFVKQLCKTPEGVMVGGVMATILADRVEAATGIKPHRGTLDIPGQLDPDNNMIIDTLPLDYSILEEIDYQYPASNAYYAYMTRGCTNACPFCAVPKLEPVYKEYLPVSEQVHIAEARYGAKRNLLLLDNNVLASCRFNDIIEDIKRAGFSANSTYVAPNHFEIAIQNLRTGQNDRGYIKSCVKQYKKLIEKNGAAKMQEVYDLLKEKHLLEEHTATKAAIFETYETLKPYFEEFYANRPKRRYVDFNQGIDSRLITDENMAKLAEIPIRPVRIAFDHWSLRKEYEKAVRTAVRHGHTNLSNYILYNFDDKPVELYWRLKLNVELCEELNASIYSFPMKYHPIEDPDYFSNRDYVGKYWNRKFIRTIQAILNSTKGKVGKGHDFFCKAFGSNEEEFYKLLYMPEAMIIYRFYFEGIGMTEKWWKDFNSLTEKEMRVIRPIIERNDFSNIERQTDNANVLRVLQYYCITREDAEQVRDEHK</sequence>
<dbReference type="SUPFAM" id="SSF102114">
    <property type="entry name" value="Radical SAM enzymes"/>
    <property type="match status" value="1"/>
</dbReference>
<dbReference type="InterPro" id="IPR007197">
    <property type="entry name" value="rSAM"/>
</dbReference>
<dbReference type="GO" id="GO:0051536">
    <property type="term" value="F:iron-sulfur cluster binding"/>
    <property type="evidence" value="ECO:0007669"/>
    <property type="project" value="InterPro"/>
</dbReference>
<dbReference type="EMBL" id="JACOPL010000015">
    <property type="protein sequence ID" value="MBC5726435.1"/>
    <property type="molecule type" value="Genomic_DNA"/>
</dbReference>
<accession>A0A923RZM9</accession>
<keyword evidence="2" id="KW-1185">Reference proteome</keyword>
<dbReference type="AlphaFoldDB" id="A0A923RZM9"/>
<reference evidence="1" key="1">
    <citation type="submission" date="2020-08" db="EMBL/GenBank/DDBJ databases">
        <title>Genome public.</title>
        <authorList>
            <person name="Liu C."/>
            <person name="Sun Q."/>
        </authorList>
    </citation>
    <scope>NUCLEOTIDE SEQUENCE</scope>
    <source>
        <strain evidence="1">NSJ-28</strain>
    </source>
</reference>
<gene>
    <name evidence="1" type="ORF">H8S45_13320</name>
</gene>
<name>A0A923RZM9_9FIRM</name>
<dbReference type="Proteomes" id="UP000606499">
    <property type="component" value="Unassembled WGS sequence"/>
</dbReference>
<dbReference type="InterPro" id="IPR058240">
    <property type="entry name" value="rSAM_sf"/>
</dbReference>
<dbReference type="SFLD" id="SFLDS00029">
    <property type="entry name" value="Radical_SAM"/>
    <property type="match status" value="1"/>
</dbReference>
<protein>
    <recommendedName>
        <fullName evidence="3">Radical SAM protein</fullName>
    </recommendedName>
</protein>
<comment type="caution">
    <text evidence="1">The sequence shown here is derived from an EMBL/GenBank/DDBJ whole genome shotgun (WGS) entry which is preliminary data.</text>
</comment>